<protein>
    <submittedName>
        <fullName evidence="2">Uncharacterized protein</fullName>
    </submittedName>
</protein>
<keyword evidence="1" id="KW-1133">Transmembrane helix</keyword>
<accession>A0A6J4VNM0</accession>
<sequence length="216" mass="23497">MLRYIILAVCIAYFALLASLAVAVRRAAPGPSDQTITGIGIGSYRGAAGIAFLSGRRLACVPDERDGLHGSRCRVMVAGETLELSSWRNPPSNPNQLGGRCEARYAGQTWPCRIGSRHVHVHWFAYLDEPLGLRPEQLDTLRREHFFENVGEEPFFAAWQVLPPLSAIVVAGGVLAGFWPWARRGPRVAMVALIGALAAFPCTFVAVLTVTSGLWD</sequence>
<feature type="transmembrane region" description="Helical" evidence="1">
    <location>
        <begin position="191"/>
        <end position="215"/>
    </location>
</feature>
<gene>
    <name evidence="2" type="ORF">AVDCRST_MAG88-3362</name>
</gene>
<evidence type="ECO:0000256" key="1">
    <source>
        <dbReference type="SAM" id="Phobius"/>
    </source>
</evidence>
<keyword evidence="1" id="KW-0812">Transmembrane</keyword>
<name>A0A6J4VNM0_9BACT</name>
<dbReference type="EMBL" id="CADCWM010000807">
    <property type="protein sequence ID" value="CAA9581280.1"/>
    <property type="molecule type" value="Genomic_DNA"/>
</dbReference>
<dbReference type="AlphaFoldDB" id="A0A6J4VNM0"/>
<keyword evidence="1" id="KW-0472">Membrane</keyword>
<feature type="transmembrane region" description="Helical" evidence="1">
    <location>
        <begin position="156"/>
        <end position="179"/>
    </location>
</feature>
<proteinExistence type="predicted"/>
<organism evidence="2">
    <name type="scientific">uncultured Thermomicrobiales bacterium</name>
    <dbReference type="NCBI Taxonomy" id="1645740"/>
    <lineage>
        <taxon>Bacteria</taxon>
        <taxon>Pseudomonadati</taxon>
        <taxon>Thermomicrobiota</taxon>
        <taxon>Thermomicrobia</taxon>
        <taxon>Thermomicrobiales</taxon>
        <taxon>environmental samples</taxon>
    </lineage>
</organism>
<evidence type="ECO:0000313" key="2">
    <source>
        <dbReference type="EMBL" id="CAA9581280.1"/>
    </source>
</evidence>
<reference evidence="2" key="1">
    <citation type="submission" date="2020-02" db="EMBL/GenBank/DDBJ databases">
        <authorList>
            <person name="Meier V. D."/>
        </authorList>
    </citation>
    <scope>NUCLEOTIDE SEQUENCE</scope>
    <source>
        <strain evidence="2">AVDCRST_MAG88</strain>
    </source>
</reference>